<reference evidence="1 2" key="2">
    <citation type="journal article" date="2018" name="New Phytol.">
        <title>High intraspecific genome diversity in the model arbuscular mycorrhizal symbiont Rhizophagus irregularis.</title>
        <authorList>
            <person name="Chen E.C.H."/>
            <person name="Morin E."/>
            <person name="Beaudet D."/>
            <person name="Noel J."/>
            <person name="Yildirir G."/>
            <person name="Ndikumana S."/>
            <person name="Charron P."/>
            <person name="St-Onge C."/>
            <person name="Giorgi J."/>
            <person name="Kruger M."/>
            <person name="Marton T."/>
            <person name="Ropars J."/>
            <person name="Grigoriev I.V."/>
            <person name="Hainaut M."/>
            <person name="Henrissat B."/>
            <person name="Roux C."/>
            <person name="Martin F."/>
            <person name="Corradi N."/>
        </authorList>
    </citation>
    <scope>NUCLEOTIDE SEQUENCE [LARGE SCALE GENOMIC DNA]</scope>
    <source>
        <strain evidence="1 2">DAOM 197198</strain>
    </source>
</reference>
<organism evidence="1 2">
    <name type="scientific">Rhizophagus irregularis (strain DAOM 181602 / DAOM 197198 / MUCL 43194)</name>
    <name type="common">Arbuscular mycorrhizal fungus</name>
    <name type="synonym">Glomus intraradices</name>
    <dbReference type="NCBI Taxonomy" id="747089"/>
    <lineage>
        <taxon>Eukaryota</taxon>
        <taxon>Fungi</taxon>
        <taxon>Fungi incertae sedis</taxon>
        <taxon>Mucoromycota</taxon>
        <taxon>Glomeromycotina</taxon>
        <taxon>Glomeromycetes</taxon>
        <taxon>Glomerales</taxon>
        <taxon>Glomeraceae</taxon>
        <taxon>Rhizophagus</taxon>
    </lineage>
</organism>
<comment type="caution">
    <text evidence="1">The sequence shown here is derived from an EMBL/GenBank/DDBJ whole genome shotgun (WGS) entry which is preliminary data.</text>
</comment>
<dbReference type="AlphaFoldDB" id="A0A2P4QU28"/>
<evidence type="ECO:0000313" key="2">
    <source>
        <dbReference type="Proteomes" id="UP000018888"/>
    </source>
</evidence>
<protein>
    <submittedName>
        <fullName evidence="1">Uncharacterized protein</fullName>
    </submittedName>
</protein>
<dbReference type="Pfam" id="PF18759">
    <property type="entry name" value="Plavaka"/>
    <property type="match status" value="1"/>
</dbReference>
<dbReference type="InterPro" id="IPR041078">
    <property type="entry name" value="Plavaka"/>
</dbReference>
<reference evidence="1 2" key="1">
    <citation type="journal article" date="2013" name="Proc. Natl. Acad. Sci. U.S.A.">
        <title>Genome of an arbuscular mycorrhizal fungus provides insight into the oldest plant symbiosis.</title>
        <authorList>
            <person name="Tisserant E."/>
            <person name="Malbreil M."/>
            <person name="Kuo A."/>
            <person name="Kohler A."/>
            <person name="Symeonidi A."/>
            <person name="Balestrini R."/>
            <person name="Charron P."/>
            <person name="Duensing N."/>
            <person name="Frei Dit Frey N."/>
            <person name="Gianinazzi-Pearson V."/>
            <person name="Gilbert L.B."/>
            <person name="Handa Y."/>
            <person name="Herr J.R."/>
            <person name="Hijri M."/>
            <person name="Koul R."/>
            <person name="Kawaguchi M."/>
            <person name="Krajinski F."/>
            <person name="Lammers P.J."/>
            <person name="Masclaux F.G."/>
            <person name="Murat C."/>
            <person name="Morin E."/>
            <person name="Ndikumana S."/>
            <person name="Pagni M."/>
            <person name="Petitpierre D."/>
            <person name="Requena N."/>
            <person name="Rosikiewicz P."/>
            <person name="Riley R."/>
            <person name="Saito K."/>
            <person name="San Clemente H."/>
            <person name="Shapiro H."/>
            <person name="van Tuinen D."/>
            <person name="Becard G."/>
            <person name="Bonfante P."/>
            <person name="Paszkowski U."/>
            <person name="Shachar-Hill Y.Y."/>
            <person name="Tuskan G.A."/>
            <person name="Young P.W."/>
            <person name="Sanders I.R."/>
            <person name="Henrissat B."/>
            <person name="Rensing S.A."/>
            <person name="Grigoriev I.V."/>
            <person name="Corradi N."/>
            <person name="Roux C."/>
            <person name="Martin F."/>
        </authorList>
    </citation>
    <scope>NUCLEOTIDE SEQUENCE [LARGE SCALE GENOMIC DNA]</scope>
    <source>
        <strain evidence="1 2">DAOM 197198</strain>
    </source>
</reference>
<name>A0A2P4QU28_RHIID</name>
<evidence type="ECO:0000313" key="1">
    <source>
        <dbReference type="EMBL" id="POG81154.1"/>
    </source>
</evidence>
<sequence length="328" mass="38087">MLEHDVQLWNTPITMPDTFTLHEKSTYQNDNIDADNLESKPHYNLRKRSKTENIEERAEEIFEENFEELGTEIPVNLDNIDLDPEDLQGASLDDALDAIEGKNLPECVAKWPNDAYRDFMRLIQSGRISITEINQKWQRPSQSNNFTSLDFKEKVVSTYSSIDITFYYCPIFRAIQALLQRPEVANNFVYKGILKKKRDDGSEIRVFGEPYEGDWWLETEKILPLLNHLLSIILYLNRTTFDGLGKTSGHPVFLTLRNVPNWREIFHKCFNIMLWPLLEKPNTLCFGINGQAKTFAAQISFFLADMLKADDVTVTYKGARCKMPCYHQ</sequence>
<accession>A0A2P4QU28</accession>
<dbReference type="Proteomes" id="UP000018888">
    <property type="component" value="Unassembled WGS sequence"/>
</dbReference>
<gene>
    <name evidence="1" type="ORF">GLOIN_2v1763780</name>
</gene>
<proteinExistence type="predicted"/>
<keyword evidence="2" id="KW-1185">Reference proteome</keyword>
<dbReference type="EMBL" id="AUPC02000013">
    <property type="protein sequence ID" value="POG81154.1"/>
    <property type="molecule type" value="Genomic_DNA"/>
</dbReference>